<dbReference type="Proteomes" id="UP000008229">
    <property type="component" value="Chromosome"/>
</dbReference>
<dbReference type="EMBL" id="CP001854">
    <property type="protein sequence ID" value="ADB52396.1"/>
    <property type="molecule type" value="Genomic_DNA"/>
</dbReference>
<dbReference type="Pfam" id="PF04685">
    <property type="entry name" value="DUF608"/>
    <property type="match status" value="1"/>
</dbReference>
<reference evidence="4" key="2">
    <citation type="submission" date="2010-01" db="EMBL/GenBank/DDBJ databases">
        <title>The complete genome of Conexibacter woesei DSM 14684.</title>
        <authorList>
            <consortium name="US DOE Joint Genome Institute (JGI-PGF)"/>
            <person name="Lucas S."/>
            <person name="Copeland A."/>
            <person name="Lapidus A."/>
            <person name="Glavina del Rio T."/>
            <person name="Dalin E."/>
            <person name="Tice H."/>
            <person name="Bruce D."/>
            <person name="Goodwin L."/>
            <person name="Pitluck S."/>
            <person name="Kyrpides N."/>
            <person name="Mavromatis K."/>
            <person name="Ivanova N."/>
            <person name="Mikhailova N."/>
            <person name="Chertkov O."/>
            <person name="Brettin T."/>
            <person name="Detter J.C."/>
            <person name="Han C."/>
            <person name="Larimer F."/>
            <person name="Land M."/>
            <person name="Hauser L."/>
            <person name="Markowitz V."/>
            <person name="Cheng J.-F."/>
            <person name="Hugenholtz P."/>
            <person name="Woyke T."/>
            <person name="Wu D."/>
            <person name="Pukall R."/>
            <person name="Steenblock K."/>
            <person name="Schneider S."/>
            <person name="Klenk H.-P."/>
            <person name="Eisen J.A."/>
        </authorList>
    </citation>
    <scope>NUCLEOTIDE SEQUENCE [LARGE SCALE GENOMIC DNA]</scope>
    <source>
        <strain evidence="4">DSM 14684 / CIP 108061 / JCM 11494 / NBRC 100937 / ID131577</strain>
    </source>
</reference>
<dbReference type="GO" id="GO:0005975">
    <property type="term" value="P:carbohydrate metabolic process"/>
    <property type="evidence" value="ECO:0007669"/>
    <property type="project" value="InterPro"/>
</dbReference>
<keyword evidence="4" id="KW-1185">Reference proteome</keyword>
<dbReference type="PANTHER" id="PTHR12654">
    <property type="entry name" value="BILE ACID BETA-GLUCOSIDASE-RELATED"/>
    <property type="match status" value="1"/>
</dbReference>
<dbReference type="InterPro" id="IPR008928">
    <property type="entry name" value="6-hairpin_glycosidase_sf"/>
</dbReference>
<dbReference type="KEGG" id="cwo:Cwoe_3979"/>
<sequence>MTDEPTNSRFAGDARRATALPLGGVGAGHVALHGDGSLRQWQLHGRPNHTAFAPGALFAVRACCIEPPADVRRVLQTAPPPAAADPAPCVDDDHVPDGLTDPLAVWPPMASSALSVAYPFARVAFDDPELPLAVELEAHTPFVPLDDADSGLPLVVFSARLRNSGTEQLHGWLLATLPNLIGWDGLTEFRDGRCSVLGGNVNRIVRDGERTAVVMDNPSLAEDDPRFGEMALSSTAPCVPLPRFADVADALRIAQTLKLLAPSQRGDFSPEAVRAAVRDHQPPPGPVGASPAGTTWGGGLALPFALAPGEETTIEVVHAWWLPNRLADFDQFGPERGLNRHRLWLGNAYAERHRGVLQVLGHHARERDELLAASRAWAQSTATATLPQPVRELLDVQASLIRSPTLMVTGDGRCYGFEGGLGASTTNWNGDWGGSCPLTCTHVYNYEQALSRLFPRLARTMREVELDHVLGDDGSLPHRVVLPLWLPQLHGVAIGGPAAPALDGMLGAVLKTYREARQGGGEAWLADRWDALVRLMDHVDRTWNSAGDGVLRGEQPCTYDIALHGPNLLIGGLWLAALRSMEEIALRLGVAGAAGYRVRFEQARGGYEKLFNGEYYAQPVTGEPHDFGDGCLSDQLLGQWWAHQLELGHLLDPERVRSALRAIVAHNLREGFGARVADEQPPGHRVFADGEDSGLVVCSWPRGGRPDVPLRYCDEVWSGVEYAVAAHCIDEGLEDEGLALVEAVRRRHDGTRRNPYNEIECGDHYARAMSGWSVLEALTGFRYDALARRIALRGRAGRFPFVAGTAWGTIAVGDAGDVELTVSRGELELDVVAVTDGTGSERTHAVGRRIGAGRSLALGEPGGAPTDGRA</sequence>
<dbReference type="RefSeq" id="WP_012935447.1">
    <property type="nucleotide sequence ID" value="NC_013739.1"/>
</dbReference>
<dbReference type="GO" id="GO:0008422">
    <property type="term" value="F:beta-glucosidase activity"/>
    <property type="evidence" value="ECO:0007669"/>
    <property type="project" value="TreeGrafter"/>
</dbReference>
<evidence type="ECO:0000259" key="1">
    <source>
        <dbReference type="Pfam" id="PF04685"/>
    </source>
</evidence>
<dbReference type="eggNOG" id="COG4354">
    <property type="taxonomic scope" value="Bacteria"/>
</dbReference>
<accession>D3F3N1</accession>
<feature type="domain" description="Glycosyl-hydrolase family 116 catalytic region" evidence="1">
    <location>
        <begin position="503"/>
        <end position="773"/>
    </location>
</feature>
<proteinExistence type="predicted"/>
<evidence type="ECO:0008006" key="5">
    <source>
        <dbReference type="Google" id="ProtNLM"/>
    </source>
</evidence>
<name>D3F3N1_CONWI</name>
<evidence type="ECO:0000259" key="2">
    <source>
        <dbReference type="Pfam" id="PF12215"/>
    </source>
</evidence>
<dbReference type="InterPro" id="IPR052566">
    <property type="entry name" value="Non-lysos_glucosylceramidase"/>
</dbReference>
<dbReference type="Gene3D" id="1.50.10.10">
    <property type="match status" value="1"/>
</dbReference>
<evidence type="ECO:0000313" key="4">
    <source>
        <dbReference type="Proteomes" id="UP000008229"/>
    </source>
</evidence>
<dbReference type="HOGENOM" id="CLU_010759_0_0_11"/>
<organism evidence="3 4">
    <name type="scientific">Conexibacter woesei (strain DSM 14684 / CCUG 47730 / CIP 108061 / JCM 11494 / NBRC 100937 / ID131577)</name>
    <dbReference type="NCBI Taxonomy" id="469383"/>
    <lineage>
        <taxon>Bacteria</taxon>
        <taxon>Bacillati</taxon>
        <taxon>Actinomycetota</taxon>
        <taxon>Thermoleophilia</taxon>
        <taxon>Solirubrobacterales</taxon>
        <taxon>Conexibacteraceae</taxon>
        <taxon>Conexibacter</taxon>
    </lineage>
</organism>
<dbReference type="CAZy" id="GH116">
    <property type="family name" value="Glycoside Hydrolase Family 116"/>
</dbReference>
<dbReference type="Pfam" id="PF12215">
    <property type="entry name" value="Glyco_hydr_116N"/>
    <property type="match status" value="1"/>
</dbReference>
<dbReference type="AlphaFoldDB" id="D3F3N1"/>
<reference evidence="3 4" key="1">
    <citation type="journal article" date="2010" name="Stand. Genomic Sci.">
        <title>Complete genome sequence of Conexibacter woesei type strain (ID131577).</title>
        <authorList>
            <person name="Pukall R."/>
            <person name="Lapidus A."/>
            <person name="Glavina Del Rio T."/>
            <person name="Copeland A."/>
            <person name="Tice H."/>
            <person name="Cheng J.-F."/>
            <person name="Lucas S."/>
            <person name="Chen F."/>
            <person name="Nolan M."/>
            <person name="Bruce D."/>
            <person name="Goodwin L."/>
            <person name="Pitluck S."/>
            <person name="Mavromatis K."/>
            <person name="Ivanova N."/>
            <person name="Ovchinnikova G."/>
            <person name="Pati A."/>
            <person name="Chen A."/>
            <person name="Palaniappan K."/>
            <person name="Land M."/>
            <person name="Hauser L."/>
            <person name="Chang Y.-J."/>
            <person name="Jeffries C.D."/>
            <person name="Chain P."/>
            <person name="Meincke L."/>
            <person name="Sims D."/>
            <person name="Brettin T."/>
            <person name="Detter J.C."/>
            <person name="Rohde M."/>
            <person name="Goeker M."/>
            <person name="Bristow J."/>
            <person name="Eisen J.A."/>
            <person name="Markowitz V."/>
            <person name="Kyrpides N.C."/>
            <person name="Klenk H.-P."/>
            <person name="Hugenholtz P."/>
        </authorList>
    </citation>
    <scope>NUCLEOTIDE SEQUENCE [LARGE SCALE GENOMIC DNA]</scope>
    <source>
        <strain evidence="4">DSM 14684 / CIP 108061 / JCM 11494 / NBRC 100937 / ID131577</strain>
    </source>
</reference>
<protein>
    <recommendedName>
        <fullName evidence="5">Glycosyl-hydrolase family 116 catalytic region domain-containing protein</fullName>
    </recommendedName>
</protein>
<dbReference type="InterPro" id="IPR012341">
    <property type="entry name" value="6hp_glycosidase-like_sf"/>
</dbReference>
<dbReference type="STRING" id="469383.Cwoe_3979"/>
<feature type="domain" description="Glycosyl-hydrolase family 116 N-terminal" evidence="2">
    <location>
        <begin position="19"/>
        <end position="350"/>
    </location>
</feature>
<gene>
    <name evidence="3" type="ordered locus">Cwoe_3979</name>
</gene>
<dbReference type="PANTHER" id="PTHR12654:SF4">
    <property type="entry name" value="PB1 DOMAIN-CONTAINING PROTEIN"/>
    <property type="match status" value="1"/>
</dbReference>
<dbReference type="InterPro" id="IPR006775">
    <property type="entry name" value="GH116_catalytic"/>
</dbReference>
<dbReference type="SUPFAM" id="SSF48208">
    <property type="entry name" value="Six-hairpin glycosidases"/>
    <property type="match status" value="1"/>
</dbReference>
<dbReference type="InterPro" id="IPR024462">
    <property type="entry name" value="GH116_N"/>
</dbReference>
<evidence type="ECO:0000313" key="3">
    <source>
        <dbReference type="EMBL" id="ADB52396.1"/>
    </source>
</evidence>